<protein>
    <submittedName>
        <fullName evidence="2">Multidrug transporter</fullName>
    </submittedName>
</protein>
<evidence type="ECO:0000313" key="3">
    <source>
        <dbReference type="Proteomes" id="UP000235547"/>
    </source>
</evidence>
<reference evidence="2 3" key="1">
    <citation type="submission" date="2018-01" db="EMBL/GenBank/DDBJ databases">
        <title>Halomonas endophytica sp. nov., isolated from storage liquid in the stems of Populus euphratica.</title>
        <authorList>
            <person name="Chen C."/>
        </authorList>
    </citation>
    <scope>NUCLEOTIDE SEQUENCE [LARGE SCALE GENOMIC DNA]</scope>
    <source>
        <strain evidence="2 3">BZ-SZ-XJ27</strain>
    </source>
</reference>
<feature type="region of interest" description="Disordered" evidence="1">
    <location>
        <begin position="234"/>
        <end position="281"/>
    </location>
</feature>
<accession>A0A2N7UCY3</accession>
<dbReference type="Pfam" id="PF07277">
    <property type="entry name" value="SapC"/>
    <property type="match status" value="1"/>
</dbReference>
<evidence type="ECO:0000313" key="2">
    <source>
        <dbReference type="EMBL" id="PMR78277.1"/>
    </source>
</evidence>
<keyword evidence="3" id="KW-1185">Reference proteome</keyword>
<dbReference type="EMBL" id="PNRG01000033">
    <property type="protein sequence ID" value="PMR78277.1"/>
    <property type="molecule type" value="Genomic_DNA"/>
</dbReference>
<dbReference type="Proteomes" id="UP000235547">
    <property type="component" value="Unassembled WGS sequence"/>
</dbReference>
<feature type="compositionally biased region" description="Acidic residues" evidence="1">
    <location>
        <begin position="253"/>
        <end position="264"/>
    </location>
</feature>
<gene>
    <name evidence="2" type="ORF">C1H70_16065</name>
</gene>
<dbReference type="OrthoDB" id="9806524at2"/>
<organism evidence="2 3">
    <name type="scientific">Halomonas urumqiensis</name>
    <dbReference type="NCBI Taxonomy" id="1684789"/>
    <lineage>
        <taxon>Bacteria</taxon>
        <taxon>Pseudomonadati</taxon>
        <taxon>Pseudomonadota</taxon>
        <taxon>Gammaproteobacteria</taxon>
        <taxon>Oceanospirillales</taxon>
        <taxon>Halomonadaceae</taxon>
        <taxon>Halomonas</taxon>
    </lineage>
</organism>
<evidence type="ECO:0000256" key="1">
    <source>
        <dbReference type="SAM" id="MobiDB-lite"/>
    </source>
</evidence>
<dbReference type="RefSeq" id="WP_102589341.1">
    <property type="nucleotide sequence ID" value="NZ_BNAE01000001.1"/>
</dbReference>
<feature type="compositionally biased region" description="Basic and acidic residues" evidence="1">
    <location>
        <begin position="271"/>
        <end position="281"/>
    </location>
</feature>
<proteinExistence type="predicted"/>
<sequence>MQQLFYGNPVPLNSQRHRDLSLKTSKNFRFARHVNSCPVMAAEFSAVSAEYPIVFAGSDEAVLPAVVLGTRDGENLYVDNDGRWRGHYVPAFVRRYPFVFSSNPDGKTLVLNIDEEYEEFNRTGHGERLFDADGNQTQYLQTILRFLQEYQAQFQRTQAFCQQLLSLDLLQPMQAQFTLNSGEKRTLGGFRVVDREKLKALPSEELAGMCRRDELEVLYLHLASQRHFRGMLEHMSSPSESEGALAEPVTSAESEDMDGGETEAVDALGTGKDDSEKLASS</sequence>
<name>A0A2N7UCY3_9GAMM</name>
<comment type="caution">
    <text evidence="2">The sequence shown here is derived from an EMBL/GenBank/DDBJ whole genome shotgun (WGS) entry which is preliminary data.</text>
</comment>
<dbReference type="AlphaFoldDB" id="A0A2N7UCY3"/>
<dbReference type="InterPro" id="IPR010836">
    <property type="entry name" value="SapC"/>
</dbReference>